<dbReference type="PROSITE" id="PS51217">
    <property type="entry name" value="UVRD_HELICASE_CTER"/>
    <property type="match status" value="1"/>
</dbReference>
<evidence type="ECO:0000256" key="12">
    <source>
        <dbReference type="SAM" id="MobiDB-lite"/>
    </source>
</evidence>
<comment type="catalytic activity">
    <reaction evidence="10">
        <text>ATP + H2O = ADP + phosphate + H(+)</text>
        <dbReference type="Rhea" id="RHEA:13065"/>
        <dbReference type="ChEBI" id="CHEBI:15377"/>
        <dbReference type="ChEBI" id="CHEBI:15378"/>
        <dbReference type="ChEBI" id="CHEBI:30616"/>
        <dbReference type="ChEBI" id="CHEBI:43474"/>
        <dbReference type="ChEBI" id="CHEBI:456216"/>
        <dbReference type="EC" id="5.6.2.4"/>
    </reaction>
</comment>
<dbReference type="PROSITE" id="PS51198">
    <property type="entry name" value="UVRD_HELICASE_ATP_BIND"/>
    <property type="match status" value="1"/>
</dbReference>
<feature type="region of interest" description="Disordered" evidence="12">
    <location>
        <begin position="897"/>
        <end position="943"/>
    </location>
</feature>
<proteinExistence type="inferred from homology"/>
<keyword evidence="5 11" id="KW-0067">ATP-binding</keyword>
<evidence type="ECO:0000256" key="4">
    <source>
        <dbReference type="ARBA" id="ARBA00022806"/>
    </source>
</evidence>
<dbReference type="InterPro" id="IPR000212">
    <property type="entry name" value="DNA_helicase_UvrD/REP"/>
</dbReference>
<evidence type="ECO:0000313" key="15">
    <source>
        <dbReference type="EMBL" id="AMD19340.1"/>
    </source>
</evidence>
<gene>
    <name evidence="15" type="ORF">AW171_hschr21167</name>
</gene>
<evidence type="ECO:0000256" key="11">
    <source>
        <dbReference type="PROSITE-ProRule" id="PRU00560"/>
    </source>
</evidence>
<evidence type="ECO:0000313" key="16">
    <source>
        <dbReference type="Proteomes" id="UP000243052"/>
    </source>
</evidence>
<dbReference type="GO" id="GO:0000725">
    <property type="term" value="P:recombinational repair"/>
    <property type="evidence" value="ECO:0007669"/>
    <property type="project" value="TreeGrafter"/>
</dbReference>
<evidence type="ECO:0000259" key="13">
    <source>
        <dbReference type="PROSITE" id="PS51198"/>
    </source>
</evidence>
<dbReference type="InterPro" id="IPR027417">
    <property type="entry name" value="P-loop_NTPase"/>
</dbReference>
<dbReference type="Gene3D" id="3.40.50.300">
    <property type="entry name" value="P-loop containing nucleotide triphosphate hydrolases"/>
    <property type="match status" value="3"/>
</dbReference>
<keyword evidence="16" id="KW-1185">Reference proteome</keyword>
<evidence type="ECO:0000256" key="3">
    <source>
        <dbReference type="ARBA" id="ARBA00022801"/>
    </source>
</evidence>
<keyword evidence="3 11" id="KW-0378">Hydrolase</keyword>
<dbReference type="AlphaFoldDB" id="A0A109UXK3"/>
<feature type="domain" description="UvrD-like helicase C-terminal" evidence="14">
    <location>
        <begin position="311"/>
        <end position="685"/>
    </location>
</feature>
<evidence type="ECO:0000259" key="14">
    <source>
        <dbReference type="PROSITE" id="PS51217"/>
    </source>
</evidence>
<accession>A0A109UXK3</accession>
<dbReference type="OrthoDB" id="1470711at2759"/>
<dbReference type="GO" id="GO:0005634">
    <property type="term" value="C:nucleus"/>
    <property type="evidence" value="ECO:0007669"/>
    <property type="project" value="TreeGrafter"/>
</dbReference>
<evidence type="ECO:0000256" key="1">
    <source>
        <dbReference type="ARBA" id="ARBA00009922"/>
    </source>
</evidence>
<dbReference type="Pfam" id="PF13361">
    <property type="entry name" value="UvrD_C"/>
    <property type="match status" value="2"/>
</dbReference>
<keyword evidence="6" id="KW-0238">DNA-binding</keyword>
<evidence type="ECO:0000256" key="10">
    <source>
        <dbReference type="ARBA" id="ARBA00048988"/>
    </source>
</evidence>
<organism evidence="15 16">
    <name type="scientific">Eremothecium sinecaudum</name>
    <dbReference type="NCBI Taxonomy" id="45286"/>
    <lineage>
        <taxon>Eukaryota</taxon>
        <taxon>Fungi</taxon>
        <taxon>Dikarya</taxon>
        <taxon>Ascomycota</taxon>
        <taxon>Saccharomycotina</taxon>
        <taxon>Saccharomycetes</taxon>
        <taxon>Saccharomycetales</taxon>
        <taxon>Saccharomycetaceae</taxon>
        <taxon>Eremothecium</taxon>
    </lineage>
</organism>
<evidence type="ECO:0000256" key="6">
    <source>
        <dbReference type="ARBA" id="ARBA00023125"/>
    </source>
</evidence>
<evidence type="ECO:0000256" key="9">
    <source>
        <dbReference type="ARBA" id="ARBA00034808"/>
    </source>
</evidence>
<dbReference type="Proteomes" id="UP000243052">
    <property type="component" value="Chromosome ii"/>
</dbReference>
<dbReference type="CDD" id="cd17932">
    <property type="entry name" value="DEXQc_UvrD"/>
    <property type="match status" value="1"/>
</dbReference>
<dbReference type="STRING" id="45286.A0A109UXK3"/>
<comment type="similarity">
    <text evidence="1">Belongs to the helicase family. UvrD subfamily.</text>
</comment>
<evidence type="ECO:0000256" key="5">
    <source>
        <dbReference type="ARBA" id="ARBA00022840"/>
    </source>
</evidence>
<dbReference type="GeneID" id="28721625"/>
<feature type="region of interest" description="Disordered" evidence="12">
    <location>
        <begin position="708"/>
        <end position="742"/>
    </location>
</feature>
<evidence type="ECO:0000256" key="7">
    <source>
        <dbReference type="ARBA" id="ARBA00023235"/>
    </source>
</evidence>
<comment type="catalytic activity">
    <reaction evidence="8">
        <text>Couples ATP hydrolysis with the unwinding of duplex DNA by translocating in the 3'-5' direction.</text>
        <dbReference type="EC" id="5.6.2.4"/>
    </reaction>
</comment>
<protein>
    <recommendedName>
        <fullName evidence="9">DNA 3'-5' helicase</fullName>
        <ecNumber evidence="9">5.6.2.4</ecNumber>
    </recommendedName>
</protein>
<dbReference type="SUPFAM" id="SSF52540">
    <property type="entry name" value="P-loop containing nucleoside triphosphate hydrolases"/>
    <property type="match status" value="1"/>
</dbReference>
<sequence>MESEILNGLNKRQYEAVTFDPTKALQIVAGPGTGKTKVLTTRYAYLVTVKKINPLSIVMTTFTRKAADEIKERVEPILRKVGYDTKKLLIGTFHSICTNLLHQYGHLIGLPNNWRIFSTSETDPIIKKLVIDCPDQIRSYALSYRPNKVSLCLPNRKGDWVLSEKQISKNISRLKAEALSPEAYKELDSHDEALYHFYSSYQAEMLKQAGLDYDDLLFYAFKLLSKKRCWDHIKHVLVDEFQDTNNIQLELMYLLSRGKHQSCEGVTAVGDPDQSIYAFRSALARNFDEMIQKCPIEYGQVVLEDNYRSTQNILDTSEHVIKQQGDGRSKRLPLRAQFTSNVKPVYMKFPDKFLEGPTICKEILYLKAIPELFSYSDIAILIRQRRQIEPLERALISHRIPYKIIKSMSFWERKETKAILDLIKVVCSDLDRYALLRSLKVTRAGFGDVTIARIESAFDENQDKRPLQVLEDLGNGIGGKKLPAKIRTEIMKYISIIEDARSLCNEDARMSTREQLFDQLYNDSGLKTEFLFHDDKSDRTTKGLEDNEPNKENKRHKNVLIVKSHFLEFAPDEVDPKYKIEVDSKTNKLLVVDDPVLKTEDSDNKTSVRTRRAKAPIPVRCSEKCHDDPKVDLMRLLREFVNFINLYTTTESFSSVKLSGDQKNSNATKDTNGAVTITTIHGSKGLEWPIVFVPGCVEGIIPCVYANSKDDDSDEDNTDTGEELDEQNSDSPKKNKNSRASESIDEERRMFFVALTRAKYLLYITATENNERFPVVPSQFLTQEVIKTLSDSQQLFDSVDALDSLYKILRKKRPESSRFSIDKLLEDYRSFVRGNREFIIWKNEKVLHATAVDFTENSSSFIPGGIVTASAQLNLEANRTQETRILRRRLVTSSAPLNNKTTTLNPIKRQFAPPIGASQKQPRGPTRQYAPTPNNKKTNEAPKIKAELSQKPTQLLTVNSTVENSCDFPDSEILRTRSRIKATKLSPSKNYQKIVTDEIKLEDISDTEDEIEVIKNENEITAGELLHNPDELEVDNRPILTSAKVLADATINEVNRKVKSGGKKARRKVKTEVPDGSDILSRLKKARKASPTINDEVIVLD</sequence>
<dbReference type="GO" id="GO:0003677">
    <property type="term" value="F:DNA binding"/>
    <property type="evidence" value="ECO:0007669"/>
    <property type="project" value="UniProtKB-KW"/>
</dbReference>
<name>A0A109UXK3_9SACH</name>
<evidence type="ECO:0000256" key="2">
    <source>
        <dbReference type="ARBA" id="ARBA00022741"/>
    </source>
</evidence>
<dbReference type="InterPro" id="IPR014017">
    <property type="entry name" value="DNA_helicase_UvrD-like_C"/>
</dbReference>
<feature type="compositionally biased region" description="Acidic residues" evidence="12">
    <location>
        <begin position="711"/>
        <end position="728"/>
    </location>
</feature>
<dbReference type="GO" id="GO:0016787">
    <property type="term" value="F:hydrolase activity"/>
    <property type="evidence" value="ECO:0007669"/>
    <property type="project" value="UniProtKB-UniRule"/>
</dbReference>
<keyword evidence="7" id="KW-0413">Isomerase</keyword>
<dbReference type="Gene3D" id="1.10.10.160">
    <property type="match status" value="1"/>
</dbReference>
<dbReference type="PANTHER" id="PTHR11070">
    <property type="entry name" value="UVRD / RECB / PCRA DNA HELICASE FAMILY MEMBER"/>
    <property type="match status" value="1"/>
</dbReference>
<feature type="binding site" evidence="11">
    <location>
        <begin position="29"/>
        <end position="36"/>
    </location>
    <ligand>
        <name>ATP</name>
        <dbReference type="ChEBI" id="CHEBI:30616"/>
    </ligand>
</feature>
<keyword evidence="2 11" id="KW-0547">Nucleotide-binding</keyword>
<dbReference type="PANTHER" id="PTHR11070:SF2">
    <property type="entry name" value="ATP-DEPENDENT DNA HELICASE SRS2"/>
    <property type="match status" value="1"/>
</dbReference>
<dbReference type="GO" id="GO:0005524">
    <property type="term" value="F:ATP binding"/>
    <property type="evidence" value="ECO:0007669"/>
    <property type="project" value="UniProtKB-UniRule"/>
</dbReference>
<dbReference type="RefSeq" id="XP_017986336.1">
    <property type="nucleotide sequence ID" value="XM_018130847.1"/>
</dbReference>
<dbReference type="InterPro" id="IPR013986">
    <property type="entry name" value="DExx_box_DNA_helicase_dom_sf"/>
</dbReference>
<dbReference type="Gene3D" id="1.10.486.10">
    <property type="entry name" value="PCRA, domain 4"/>
    <property type="match status" value="1"/>
</dbReference>
<dbReference type="EC" id="5.6.2.4" evidence="9"/>
<dbReference type="InterPro" id="IPR014016">
    <property type="entry name" value="UvrD-like_ATP-bd"/>
</dbReference>
<dbReference type="EMBL" id="CP014242">
    <property type="protein sequence ID" value="AMD19340.1"/>
    <property type="molecule type" value="Genomic_DNA"/>
</dbReference>
<feature type="domain" description="UvrD-like helicase ATP-binding" evidence="13">
    <location>
        <begin position="8"/>
        <end position="310"/>
    </location>
</feature>
<dbReference type="GO" id="GO:0043138">
    <property type="term" value="F:3'-5' DNA helicase activity"/>
    <property type="evidence" value="ECO:0007669"/>
    <property type="project" value="UniProtKB-EC"/>
</dbReference>
<keyword evidence="4 11" id="KW-0347">Helicase</keyword>
<reference evidence="15 16" key="1">
    <citation type="submission" date="2016-01" db="EMBL/GenBank/DDBJ databases">
        <title>Genome sequence of the yeast Holleya sinecauda.</title>
        <authorList>
            <person name="Dietrich F.S."/>
        </authorList>
    </citation>
    <scope>NUCLEOTIDE SEQUENCE [LARGE SCALE GENOMIC DNA]</scope>
    <source>
        <strain evidence="15 16">ATCC 58844</strain>
    </source>
</reference>
<evidence type="ECO:0000256" key="8">
    <source>
        <dbReference type="ARBA" id="ARBA00034617"/>
    </source>
</evidence>
<dbReference type="Pfam" id="PF00580">
    <property type="entry name" value="UvrD-helicase"/>
    <property type="match status" value="1"/>
</dbReference>